<evidence type="ECO:0000313" key="2">
    <source>
        <dbReference type="Proteomes" id="UP001595855"/>
    </source>
</evidence>
<dbReference type="SUPFAM" id="SSF56645">
    <property type="entry name" value="Acyl-CoA dehydrogenase NM domain-like"/>
    <property type="match status" value="1"/>
</dbReference>
<dbReference type="EMBL" id="JBHSJO010000003">
    <property type="protein sequence ID" value="MFC5020396.1"/>
    <property type="molecule type" value="Genomic_DNA"/>
</dbReference>
<dbReference type="InterPro" id="IPR037069">
    <property type="entry name" value="AcylCoA_DH/ox_N_sf"/>
</dbReference>
<accession>A0ABV9X5P6</accession>
<comment type="caution">
    <text evidence="1">The sequence shown here is derived from an EMBL/GenBank/DDBJ whole genome shotgun (WGS) entry which is preliminary data.</text>
</comment>
<name>A0ABV9X5P6_9ACTN</name>
<dbReference type="Gene3D" id="2.40.110.10">
    <property type="entry name" value="Butyryl-CoA Dehydrogenase, subunit A, domain 2"/>
    <property type="match status" value="1"/>
</dbReference>
<protein>
    <submittedName>
        <fullName evidence="1">Acyl-CoA dehydrogenase</fullName>
    </submittedName>
</protein>
<gene>
    <name evidence="1" type="ORF">ACFPRC_36895</name>
</gene>
<organism evidence="1 2">
    <name type="scientific">Streptomyces lienomycini</name>
    <dbReference type="NCBI Taxonomy" id="284035"/>
    <lineage>
        <taxon>Bacteria</taxon>
        <taxon>Bacillati</taxon>
        <taxon>Actinomycetota</taxon>
        <taxon>Actinomycetes</taxon>
        <taxon>Kitasatosporales</taxon>
        <taxon>Streptomycetaceae</taxon>
        <taxon>Streptomyces</taxon>
    </lineage>
</organism>
<proteinExistence type="predicted"/>
<dbReference type="Proteomes" id="UP001595855">
    <property type="component" value="Unassembled WGS sequence"/>
</dbReference>
<reference evidence="2" key="1">
    <citation type="journal article" date="2019" name="Int. J. Syst. Evol. Microbiol.">
        <title>The Global Catalogue of Microorganisms (GCM) 10K type strain sequencing project: providing services to taxonomists for standard genome sequencing and annotation.</title>
        <authorList>
            <consortium name="The Broad Institute Genomics Platform"/>
            <consortium name="The Broad Institute Genome Sequencing Center for Infectious Disease"/>
            <person name="Wu L."/>
            <person name="Ma J."/>
        </authorList>
    </citation>
    <scope>NUCLEOTIDE SEQUENCE [LARGE SCALE GENOMIC DNA]</scope>
    <source>
        <strain evidence="2">CGMCC 4.1542</strain>
    </source>
</reference>
<sequence length="584" mass="60324">MTTTTGALLDRVTGDESGDAAVRRRAARLESLLGDPYSGGNPHGLRALFAADARGEPPAATEQLLAEEGFAAEFVPVEDGGRLVRADLLARVLRPVFRRDVTLGLSAGLASWSAASVVWAAGSGEQRRSVSDLLLGGGRVAAVGGGPAGAGRARAEITARPVRGGGFSLGGRSRPVFEPGRAGAHVVHARTGGSGAPGGRSVLLADGERRGPGARVLPRVRTAGMRGALFAGMEFDDCVVGERAVVGRLGEGGSLAARTSRVETCVLSGAVVAAVGTVLLSAVRAAAVSRSPLLLERRHALLAGVFADVLAADALVITSLRALSLLPDQFALQAAAVGHLLPGLFRENLQELGTVLGSRRFEEADARYGAFAKLVRDLPVAGFGSARSAAALTVIVSRLRGLAERSWFAGEEPPSALFRVRGDLPAFDLRLPGAGTGGDALAASLAASAARLSEVRRVGGTVGVLAWLADGFTAELRELREQCVRLPAPPSGGPADAAAWALGDRYALLLAAASVLGVWEGQDGTDPFLSAPAWAVLALSRIARRLGRPVPEVPEVCTAQVLDELVRRLRTGRNCDLYGTEPVR</sequence>
<evidence type="ECO:0000313" key="1">
    <source>
        <dbReference type="EMBL" id="MFC5020396.1"/>
    </source>
</evidence>
<dbReference type="InterPro" id="IPR046373">
    <property type="entry name" value="Acyl-CoA_Oxase/DH_mid-dom_sf"/>
</dbReference>
<dbReference type="PANTHER" id="PTHR43884:SF19">
    <property type="entry name" value="ACYL-COA DEHYDROGENASE FADE4-RELATED"/>
    <property type="match status" value="1"/>
</dbReference>
<keyword evidence="2" id="KW-1185">Reference proteome</keyword>
<dbReference type="RefSeq" id="WP_328661906.1">
    <property type="nucleotide sequence ID" value="NZ_BAAATN010000022.1"/>
</dbReference>
<dbReference type="PANTHER" id="PTHR43884">
    <property type="entry name" value="ACYL-COA DEHYDROGENASE"/>
    <property type="match status" value="1"/>
</dbReference>
<dbReference type="InterPro" id="IPR009100">
    <property type="entry name" value="AcylCoA_DH/oxidase_NM_dom_sf"/>
</dbReference>
<dbReference type="Gene3D" id="1.10.540.10">
    <property type="entry name" value="Acyl-CoA dehydrogenase/oxidase, N-terminal domain"/>
    <property type="match status" value="1"/>
</dbReference>